<evidence type="ECO:0000256" key="2">
    <source>
        <dbReference type="ARBA" id="ARBA00023125"/>
    </source>
</evidence>
<dbReference type="Gene3D" id="3.40.50.300">
    <property type="entry name" value="P-loop containing nucleotide triphosphate hydrolases"/>
    <property type="match status" value="1"/>
</dbReference>
<evidence type="ECO:0000313" key="8">
    <source>
        <dbReference type="Proteomes" id="UP001271249"/>
    </source>
</evidence>
<dbReference type="GO" id="GO:0004386">
    <property type="term" value="F:helicase activity"/>
    <property type="evidence" value="ECO:0007669"/>
    <property type="project" value="UniProtKB-KW"/>
</dbReference>
<dbReference type="PANTHER" id="PTHR13710">
    <property type="entry name" value="DNA HELICASE RECQ FAMILY MEMBER"/>
    <property type="match status" value="1"/>
</dbReference>
<keyword evidence="2" id="KW-0238">DNA-binding</keyword>
<evidence type="ECO:0000256" key="4">
    <source>
        <dbReference type="ARBA" id="ARBA00034617"/>
    </source>
</evidence>
<dbReference type="InterPro" id="IPR001650">
    <property type="entry name" value="Helicase_C-like"/>
</dbReference>
<dbReference type="Proteomes" id="UP001271249">
    <property type="component" value="Unassembled WGS sequence"/>
</dbReference>
<keyword evidence="7" id="KW-0547">Nucleotide-binding</keyword>
<comment type="similarity">
    <text evidence="1">Belongs to the helicase family. RecQ subfamily.</text>
</comment>
<sequence length="106" mass="12008">MGKADRPSTIICTNAFGMGLDVPNVRLVIRWQQSASVEHQLHEFGRAGRDGKPSVPVMFHNGSSVGRDISRLRFMAEKQWRLHRSLRSIRSKCWSSGIIKLMRSTS</sequence>
<evidence type="ECO:0000259" key="6">
    <source>
        <dbReference type="PROSITE" id="PS51194"/>
    </source>
</evidence>
<evidence type="ECO:0000256" key="3">
    <source>
        <dbReference type="ARBA" id="ARBA00023235"/>
    </source>
</evidence>
<dbReference type="EMBL" id="JAVIJC010000042">
    <property type="protein sequence ID" value="MDX8495618.1"/>
    <property type="molecule type" value="Genomic_DNA"/>
</dbReference>
<reference evidence="7 8" key="1">
    <citation type="submission" date="2023-08" db="EMBL/GenBank/DDBJ databases">
        <title>Implementing the SeqCode for naming new Mesorhizobium species isolated from Vachellia karroo root nodules.</title>
        <authorList>
            <person name="Van Lill M."/>
        </authorList>
    </citation>
    <scope>NUCLEOTIDE SEQUENCE [LARGE SCALE GENOMIC DNA]</scope>
    <source>
        <strain evidence="7 8">VK22B</strain>
    </source>
</reference>
<comment type="caution">
    <text evidence="7">The sequence shown here is derived from an EMBL/GenBank/DDBJ whole genome shotgun (WGS) entry which is preliminary data.</text>
</comment>
<organism evidence="7 8">
    <name type="scientific">Mesorhizobium captivum</name>
    <dbReference type="NCBI Taxonomy" id="3072319"/>
    <lineage>
        <taxon>Bacteria</taxon>
        <taxon>Pseudomonadati</taxon>
        <taxon>Pseudomonadota</taxon>
        <taxon>Alphaproteobacteria</taxon>
        <taxon>Hyphomicrobiales</taxon>
        <taxon>Phyllobacteriaceae</taxon>
        <taxon>Mesorhizobium</taxon>
    </lineage>
</organism>
<dbReference type="EC" id="5.6.2.4" evidence="5"/>
<dbReference type="RefSeq" id="WP_320229374.1">
    <property type="nucleotide sequence ID" value="NZ_JAVIJC010000042.1"/>
</dbReference>
<dbReference type="PANTHER" id="PTHR13710:SF105">
    <property type="entry name" value="ATP-DEPENDENT DNA HELICASE Q1"/>
    <property type="match status" value="1"/>
</dbReference>
<evidence type="ECO:0000256" key="5">
    <source>
        <dbReference type="ARBA" id="ARBA00034808"/>
    </source>
</evidence>
<dbReference type="InterPro" id="IPR027417">
    <property type="entry name" value="P-loop_NTPase"/>
</dbReference>
<keyword evidence="8" id="KW-1185">Reference proteome</keyword>
<evidence type="ECO:0000256" key="1">
    <source>
        <dbReference type="ARBA" id="ARBA00005446"/>
    </source>
</evidence>
<feature type="domain" description="Helicase C-terminal" evidence="6">
    <location>
        <begin position="1"/>
        <end position="90"/>
    </location>
</feature>
<dbReference type="PROSITE" id="PS51194">
    <property type="entry name" value="HELICASE_CTER"/>
    <property type="match status" value="1"/>
</dbReference>
<protein>
    <recommendedName>
        <fullName evidence="5">DNA 3'-5' helicase</fullName>
        <ecNumber evidence="5">5.6.2.4</ecNumber>
    </recommendedName>
</protein>
<keyword evidence="7" id="KW-0347">Helicase</keyword>
<proteinExistence type="inferred from homology"/>
<evidence type="ECO:0000313" key="7">
    <source>
        <dbReference type="EMBL" id="MDX8495618.1"/>
    </source>
</evidence>
<accession>A0ABU4Z9G3</accession>
<keyword evidence="7" id="KW-0378">Hydrolase</keyword>
<dbReference type="SUPFAM" id="SSF52540">
    <property type="entry name" value="P-loop containing nucleoside triphosphate hydrolases"/>
    <property type="match status" value="1"/>
</dbReference>
<keyword evidence="7" id="KW-0067">ATP-binding</keyword>
<keyword evidence="3" id="KW-0413">Isomerase</keyword>
<dbReference type="Pfam" id="PF00271">
    <property type="entry name" value="Helicase_C"/>
    <property type="match status" value="1"/>
</dbReference>
<gene>
    <name evidence="7" type="ORF">RFN29_29105</name>
</gene>
<name>A0ABU4Z9G3_9HYPH</name>
<comment type="catalytic activity">
    <reaction evidence="4">
        <text>Couples ATP hydrolysis with the unwinding of duplex DNA by translocating in the 3'-5' direction.</text>
        <dbReference type="EC" id="5.6.2.4"/>
    </reaction>
</comment>